<dbReference type="PANTHER" id="PTHR48079">
    <property type="entry name" value="PROTEIN YEEZ"/>
    <property type="match status" value="1"/>
</dbReference>
<reference evidence="2" key="2">
    <citation type="submission" date="2021-04" db="EMBL/GenBank/DDBJ databases">
        <authorList>
            <person name="Gilroy R."/>
        </authorList>
    </citation>
    <scope>NUCLEOTIDE SEQUENCE</scope>
    <source>
        <strain evidence="2">CHK33-5263</strain>
    </source>
</reference>
<dbReference type="GO" id="GO:0005737">
    <property type="term" value="C:cytoplasm"/>
    <property type="evidence" value="ECO:0007669"/>
    <property type="project" value="TreeGrafter"/>
</dbReference>
<reference evidence="2" key="1">
    <citation type="journal article" date="2021" name="PeerJ">
        <title>Extensive microbial diversity within the chicken gut microbiome revealed by metagenomics and culture.</title>
        <authorList>
            <person name="Gilroy R."/>
            <person name="Ravi A."/>
            <person name="Getino M."/>
            <person name="Pursley I."/>
            <person name="Horton D.L."/>
            <person name="Alikhan N.F."/>
            <person name="Baker D."/>
            <person name="Gharbi K."/>
            <person name="Hall N."/>
            <person name="Watson M."/>
            <person name="Adriaenssens E.M."/>
            <person name="Foster-Nyarko E."/>
            <person name="Jarju S."/>
            <person name="Secka A."/>
            <person name="Antonio M."/>
            <person name="Oren A."/>
            <person name="Chaudhuri R.R."/>
            <person name="La Ragione R."/>
            <person name="Hildebrand F."/>
            <person name="Pallen M.J."/>
        </authorList>
    </citation>
    <scope>NUCLEOTIDE SEQUENCE</scope>
    <source>
        <strain evidence="2">CHK33-5263</strain>
    </source>
</reference>
<dbReference type="InterPro" id="IPR051783">
    <property type="entry name" value="NAD(P)-dependent_oxidoreduct"/>
</dbReference>
<dbReference type="AlphaFoldDB" id="A0A9D2DYI7"/>
<comment type="caution">
    <text evidence="2">The sequence shown here is derived from an EMBL/GenBank/DDBJ whole genome shotgun (WGS) entry which is preliminary data.</text>
</comment>
<dbReference type="GO" id="GO:0004029">
    <property type="term" value="F:aldehyde dehydrogenase (NAD+) activity"/>
    <property type="evidence" value="ECO:0007669"/>
    <property type="project" value="TreeGrafter"/>
</dbReference>
<accession>A0A9D2DYI7</accession>
<dbReference type="SUPFAM" id="SSF51735">
    <property type="entry name" value="NAD(P)-binding Rossmann-fold domains"/>
    <property type="match status" value="1"/>
</dbReference>
<evidence type="ECO:0000259" key="1">
    <source>
        <dbReference type="Pfam" id="PF01370"/>
    </source>
</evidence>
<dbReference type="Proteomes" id="UP000824044">
    <property type="component" value="Unassembled WGS sequence"/>
</dbReference>
<dbReference type="Gene3D" id="3.40.50.720">
    <property type="entry name" value="NAD(P)-binding Rossmann-like Domain"/>
    <property type="match status" value="1"/>
</dbReference>
<protein>
    <submittedName>
        <fullName evidence="2">NAD-dependent epimerase/dehydratase family protein</fullName>
    </submittedName>
</protein>
<dbReference type="PANTHER" id="PTHR48079:SF6">
    <property type="entry name" value="NAD(P)-BINDING DOMAIN-CONTAINING PROTEIN-RELATED"/>
    <property type="match status" value="1"/>
</dbReference>
<evidence type="ECO:0000313" key="3">
    <source>
        <dbReference type="Proteomes" id="UP000824044"/>
    </source>
</evidence>
<gene>
    <name evidence="2" type="ORF">H9812_07675</name>
</gene>
<proteinExistence type="predicted"/>
<dbReference type="InterPro" id="IPR036291">
    <property type="entry name" value="NAD(P)-bd_dom_sf"/>
</dbReference>
<evidence type="ECO:0000313" key="2">
    <source>
        <dbReference type="EMBL" id="HIZ25324.1"/>
    </source>
</evidence>
<feature type="domain" description="NAD-dependent epimerase/dehydratase" evidence="1">
    <location>
        <begin position="6"/>
        <end position="232"/>
    </location>
</feature>
<name>A0A9D2DYI7_9FIRM</name>
<dbReference type="Pfam" id="PF01370">
    <property type="entry name" value="Epimerase"/>
    <property type="match status" value="1"/>
</dbReference>
<organism evidence="2 3">
    <name type="scientific">Candidatus Gallimonas intestinigallinarum</name>
    <dbReference type="NCBI Taxonomy" id="2838604"/>
    <lineage>
        <taxon>Bacteria</taxon>
        <taxon>Bacillati</taxon>
        <taxon>Bacillota</taxon>
        <taxon>Clostridia</taxon>
        <taxon>Candidatus Gallimonas</taxon>
    </lineage>
</organism>
<dbReference type="InterPro" id="IPR001509">
    <property type="entry name" value="Epimerase_deHydtase"/>
</dbReference>
<dbReference type="EMBL" id="DXBS01000139">
    <property type="protein sequence ID" value="HIZ25324.1"/>
    <property type="molecule type" value="Genomic_DNA"/>
</dbReference>
<sequence length="348" mass="37833">MKKVYLITGAAGHVGSALCMRLRERGEAMRALCMRGEDTTLVRQLGAEVFFGDVTQPETMRPFFTLPEGTQAVLLHCAGVVEIADKHSPLAEKVNVGGTRNVMALAGEYGVSRIVYVCSVHAMPDLAKGMVKTEIEDYNPARVEGAYAKSKAQAAREVLALAKEGLPAVVVLPSGIIGPYSGKGNHLVQFVKNYANGKLSACVKGGYDFVDVRDVADGILAAAERGRVGESYILSGEYHTLKETLDTLRTIIHGKKVVTVPHFLAMMASPFAVAHARRKGQKPLFSPYALGVILENGNFSHEKATRELGYTTRDFTETLSDTVDWLKEAGEIREKQPRVRKSGKKVRA</sequence>